<feature type="region of interest" description="Disordered" evidence="1">
    <location>
        <begin position="89"/>
        <end position="147"/>
    </location>
</feature>
<dbReference type="AlphaFoldDB" id="A0A812TXF1"/>
<feature type="compositionally biased region" description="Low complexity" evidence="1">
    <location>
        <begin position="221"/>
        <end position="232"/>
    </location>
</feature>
<feature type="compositionally biased region" description="Basic and acidic residues" evidence="1">
    <location>
        <begin position="112"/>
        <end position="126"/>
    </location>
</feature>
<feature type="region of interest" description="Disordered" evidence="1">
    <location>
        <begin position="175"/>
        <end position="254"/>
    </location>
</feature>
<evidence type="ECO:0000313" key="2">
    <source>
        <dbReference type="EMBL" id="CAE7547147.1"/>
    </source>
</evidence>
<gene>
    <name evidence="2" type="ORF">SPIL2461_LOCUS14521</name>
</gene>
<dbReference type="Proteomes" id="UP000649617">
    <property type="component" value="Unassembled WGS sequence"/>
</dbReference>
<organism evidence="2 3">
    <name type="scientific">Symbiodinium pilosum</name>
    <name type="common">Dinoflagellate</name>
    <dbReference type="NCBI Taxonomy" id="2952"/>
    <lineage>
        <taxon>Eukaryota</taxon>
        <taxon>Sar</taxon>
        <taxon>Alveolata</taxon>
        <taxon>Dinophyceae</taxon>
        <taxon>Suessiales</taxon>
        <taxon>Symbiodiniaceae</taxon>
        <taxon>Symbiodinium</taxon>
    </lineage>
</organism>
<evidence type="ECO:0000256" key="1">
    <source>
        <dbReference type="SAM" id="MobiDB-lite"/>
    </source>
</evidence>
<dbReference type="EMBL" id="CAJNIZ010033692">
    <property type="protein sequence ID" value="CAE7547147.1"/>
    <property type="molecule type" value="Genomic_DNA"/>
</dbReference>
<proteinExistence type="predicted"/>
<keyword evidence="3" id="KW-1185">Reference proteome</keyword>
<feature type="non-terminal residue" evidence="2">
    <location>
        <position position="770"/>
    </location>
</feature>
<comment type="caution">
    <text evidence="2">The sequence shown here is derived from an EMBL/GenBank/DDBJ whole genome shotgun (WGS) entry which is preliminary data.</text>
</comment>
<evidence type="ECO:0000313" key="3">
    <source>
        <dbReference type="Proteomes" id="UP000649617"/>
    </source>
</evidence>
<protein>
    <submittedName>
        <fullName evidence="2">Uncharacterized protein</fullName>
    </submittedName>
</protein>
<sequence length="770" mass="87291">MAELLAPSVDDEQPNPESSQVRLNLLEVPPLNLPQNLLNFMERDEMKEPTKPADLLIPLTPLNEEHAVEAAQTERAGHGRCNKRFRPFLQKPARSARNSVDLKSARMAQNQRQRDMSPIEAAREATSKQAKRKSRRGRGSEVDREQLPLHREIDTGWRDLLSEIATSSRRVRLARGGQTTILPQSPIARESPSPFLRSPSPDELQSLPEPPETGRARSRTRSSAASPSAASPSPAPDEVTSNAVASPRPESAEDDGLWLSYRITEEKVPTAILTKLWKLAVDPRKDEGIVPLERVPRLTVTKREVQALPSVQDILQWRRDNKRRREQRKLRREAERNPTLDEMLISIFGEPEMEKLFLAETHIQQQRSCEMLEAVIQEISSPHAPTFSARQRQALEDELTLLSEVKQLLTDDVVDATKGFHALEPKLLGYLRRGRRGAFDEGKASAKLALSVADLQARQDKNVVRSKKLRRVVEHSRALQAISPDTAIEKHEKAAQSHMQEVVKTVTSVFEKCEKRAHRFHTAFVRRQGNLSERLQRRVKRIQYDHTEIQQMKEQSILPSVIGQPQSTSENATNLSVLHYLKPHRVHVERKRQEAHSIYMAQVEKIQHYQRLLADPNREPERGEVYLSRCFRHVLAAGLAVDTAYFFRVLCQMEPEDFEKTYTVNFLAACCDAFSISTRDYFSFLGLRGLPCMSPKPGQTQALSYDETAAWDQLHIAPAELEDLTGEAWATPLPLCPVLPTETPRTSALVSRDEPLLGILESEVFDSVLH</sequence>
<dbReference type="OrthoDB" id="441201at2759"/>
<accession>A0A812TXF1</accession>
<name>A0A812TXF1_SYMPI</name>
<reference evidence="2" key="1">
    <citation type="submission" date="2021-02" db="EMBL/GenBank/DDBJ databases">
        <authorList>
            <person name="Dougan E. K."/>
            <person name="Rhodes N."/>
            <person name="Thang M."/>
            <person name="Chan C."/>
        </authorList>
    </citation>
    <scope>NUCLEOTIDE SEQUENCE</scope>
</reference>
<feature type="compositionally biased region" description="Basic and acidic residues" evidence="1">
    <location>
        <begin position="138"/>
        <end position="147"/>
    </location>
</feature>